<evidence type="ECO:0000256" key="3">
    <source>
        <dbReference type="ARBA" id="ARBA00022578"/>
    </source>
</evidence>
<comment type="caution">
    <text evidence="6">The sequence shown here is derived from an EMBL/GenBank/DDBJ whole genome shotgun (WGS) entry which is preliminary data.</text>
</comment>
<keyword evidence="3" id="KW-0815">Transposition</keyword>
<gene>
    <name evidence="6" type="ORF">BTN49_1526</name>
</gene>
<dbReference type="EMBL" id="NBYY01000013">
    <property type="protein sequence ID" value="PCS22968.1"/>
    <property type="molecule type" value="Genomic_DNA"/>
</dbReference>
<evidence type="ECO:0000256" key="5">
    <source>
        <dbReference type="ARBA" id="ARBA00023172"/>
    </source>
</evidence>
<evidence type="ECO:0000256" key="2">
    <source>
        <dbReference type="ARBA" id="ARBA00010961"/>
    </source>
</evidence>
<accession>A0A2A5T4C4</accession>
<evidence type="ECO:0000256" key="1">
    <source>
        <dbReference type="ARBA" id="ARBA00002190"/>
    </source>
</evidence>
<dbReference type="GO" id="GO:0006313">
    <property type="term" value="P:DNA transposition"/>
    <property type="evidence" value="ECO:0007669"/>
    <property type="project" value="InterPro"/>
</dbReference>
<keyword evidence="7" id="KW-1185">Reference proteome</keyword>
<keyword evidence="4" id="KW-0238">DNA-binding</keyword>
<protein>
    <submittedName>
        <fullName evidence="6">Uncharacterized protein</fullName>
    </submittedName>
</protein>
<keyword evidence="5" id="KW-0233">DNA recombination</keyword>
<name>A0A2A5T4C4_9GAMM</name>
<evidence type="ECO:0000256" key="4">
    <source>
        <dbReference type="ARBA" id="ARBA00023125"/>
    </source>
</evidence>
<sequence>MADGIYCKVRMDDKLCLFVVIGIDDTGRKAVIAVVDGYRESEISWLEVLS</sequence>
<reference evidence="7" key="1">
    <citation type="submission" date="2017-04" db="EMBL/GenBank/DDBJ databases">
        <title>Genome evolution of the luminous symbionts of deep sea anglerfish.</title>
        <authorList>
            <person name="Hendry T.A."/>
        </authorList>
    </citation>
    <scope>NUCLEOTIDE SEQUENCE [LARGE SCALE GENOMIC DNA]</scope>
</reference>
<dbReference type="AlphaFoldDB" id="A0A2A5T4C4"/>
<evidence type="ECO:0000313" key="7">
    <source>
        <dbReference type="Proteomes" id="UP000219020"/>
    </source>
</evidence>
<dbReference type="Pfam" id="PF00872">
    <property type="entry name" value="Transposase_mut"/>
    <property type="match status" value="1"/>
</dbReference>
<dbReference type="Proteomes" id="UP000219020">
    <property type="component" value="Unassembled WGS sequence"/>
</dbReference>
<organism evidence="6 7">
    <name type="scientific">Candidatus Enterovibrio escicola</name>
    <dbReference type="NCBI Taxonomy" id="1927127"/>
    <lineage>
        <taxon>Bacteria</taxon>
        <taxon>Pseudomonadati</taxon>
        <taxon>Pseudomonadota</taxon>
        <taxon>Gammaproteobacteria</taxon>
        <taxon>Vibrionales</taxon>
        <taxon>Vibrionaceae</taxon>
        <taxon>Enterovibrio</taxon>
    </lineage>
</organism>
<evidence type="ECO:0000313" key="6">
    <source>
        <dbReference type="EMBL" id="PCS22968.1"/>
    </source>
</evidence>
<proteinExistence type="inferred from homology"/>
<dbReference type="GO" id="GO:0004803">
    <property type="term" value="F:transposase activity"/>
    <property type="evidence" value="ECO:0007669"/>
    <property type="project" value="InterPro"/>
</dbReference>
<dbReference type="GO" id="GO:0003677">
    <property type="term" value="F:DNA binding"/>
    <property type="evidence" value="ECO:0007669"/>
    <property type="project" value="UniProtKB-KW"/>
</dbReference>
<comment type="function">
    <text evidence="1">Required for the transposition of the insertion element.</text>
</comment>
<dbReference type="RefSeq" id="WP_158523648.1">
    <property type="nucleotide sequence ID" value="NZ_CAWPEH010000010.1"/>
</dbReference>
<comment type="similarity">
    <text evidence="2">Belongs to the transposase mutator family.</text>
</comment>
<dbReference type="InterPro" id="IPR001207">
    <property type="entry name" value="Transposase_mutator"/>
</dbReference>